<keyword evidence="3" id="KW-0186">Copper</keyword>
<dbReference type="InterPro" id="IPR002429">
    <property type="entry name" value="CcO_II-like_C"/>
</dbReference>
<dbReference type="InterPro" id="IPR034214">
    <property type="entry name" value="Ba3_CcO_II_C"/>
</dbReference>
<keyword evidence="5" id="KW-0472">Membrane</keyword>
<protein>
    <submittedName>
        <fullName evidence="7">Cupredoxin domain-containing protein</fullName>
    </submittedName>
</protein>
<proteinExistence type="predicted"/>
<dbReference type="AlphaFoldDB" id="A0A8A2VG67"/>
<evidence type="ECO:0000256" key="3">
    <source>
        <dbReference type="ARBA" id="ARBA00023008"/>
    </source>
</evidence>
<dbReference type="InterPro" id="IPR051403">
    <property type="entry name" value="NosZ/Cyto_c_oxidase_sub2"/>
</dbReference>
<evidence type="ECO:0000256" key="5">
    <source>
        <dbReference type="SAM" id="Phobius"/>
    </source>
</evidence>
<dbReference type="GO" id="GO:0005507">
    <property type="term" value="F:copper ion binding"/>
    <property type="evidence" value="ECO:0007669"/>
    <property type="project" value="InterPro"/>
</dbReference>
<dbReference type="InterPro" id="IPR008972">
    <property type="entry name" value="Cupredoxin"/>
</dbReference>
<dbReference type="KEGG" id="hakz:J0X25_08885"/>
<dbReference type="Gene3D" id="2.60.40.420">
    <property type="entry name" value="Cupredoxins - blue copper proteins"/>
    <property type="match status" value="1"/>
</dbReference>
<gene>
    <name evidence="7" type="ORF">J0X25_08885</name>
</gene>
<reference evidence="7 8" key="1">
    <citation type="submission" date="2021-03" db="EMBL/GenBank/DDBJ databases">
        <title>Haloterrigena longa sp. nov. and Haloterrigena limicola sp. nov., extremely halophilic archaea isolated from a salt lake.</title>
        <authorList>
            <person name="Henglin C."/>
        </authorList>
    </citation>
    <scope>NUCLEOTIDE SEQUENCE [LARGE SCALE GENOMIC DNA]</scope>
    <source>
        <strain evidence="7 8">KZCA68</strain>
    </source>
</reference>
<name>A0A8A2VG67_9EURY</name>
<keyword evidence="5" id="KW-0812">Transmembrane</keyword>
<evidence type="ECO:0000259" key="6">
    <source>
        <dbReference type="PROSITE" id="PS50857"/>
    </source>
</evidence>
<sequence length="282" mass="29243">MNIHTYEKIWLGAAMALIVGFIATITYGAVGPGIAMVDDDGGSIDPGEISDHERFGDTGVEHVGGNEYEVTVVAQAWSYSPSEIEVPAGSEVTFYVTSRDVTHSFSVVGTNVNTMVVPGQISEMTVEFDEPGEYGILCNEYCGEGHHTMEGKLTVVPEDEFDLTELSVEAPDEVEAGNETTINATVQNGMQTDLETTVALEIGDQQYEEAVTVAGDSSETVEFSVDTAELGAGDHDWTVTADGYEESGTLSVVDAAGGGDGSDGGGDGGTGNSSAEGGAGDA</sequence>
<dbReference type="InterPro" id="IPR001505">
    <property type="entry name" value="Copper_CuA"/>
</dbReference>
<dbReference type="RefSeq" id="WP_207290764.1">
    <property type="nucleotide sequence ID" value="NZ_CP071462.1"/>
</dbReference>
<evidence type="ECO:0000256" key="2">
    <source>
        <dbReference type="ARBA" id="ARBA00022723"/>
    </source>
</evidence>
<dbReference type="PANTHER" id="PTHR42838:SF2">
    <property type="entry name" value="NITROUS-OXIDE REDUCTASE"/>
    <property type="match status" value="1"/>
</dbReference>
<evidence type="ECO:0000313" key="8">
    <source>
        <dbReference type="Proteomes" id="UP000663203"/>
    </source>
</evidence>
<accession>A0A8A2VG67</accession>
<keyword evidence="8" id="KW-1185">Reference proteome</keyword>
<dbReference type="PROSITE" id="PS50857">
    <property type="entry name" value="COX2_CUA"/>
    <property type="match status" value="1"/>
</dbReference>
<feature type="compositionally biased region" description="Gly residues" evidence="4">
    <location>
        <begin position="256"/>
        <end position="282"/>
    </location>
</feature>
<dbReference type="InterPro" id="IPR028096">
    <property type="entry name" value="EfeO_Cupredoxin"/>
</dbReference>
<organism evidence="7 8">
    <name type="scientific">Haloterrigena alkaliphila</name>
    <dbReference type="NCBI Taxonomy" id="2816475"/>
    <lineage>
        <taxon>Archaea</taxon>
        <taxon>Methanobacteriati</taxon>
        <taxon>Methanobacteriota</taxon>
        <taxon>Stenosarchaea group</taxon>
        <taxon>Halobacteria</taxon>
        <taxon>Halobacteriales</taxon>
        <taxon>Natrialbaceae</taxon>
        <taxon>Haloterrigena</taxon>
    </lineage>
</organism>
<dbReference type="InterPro" id="IPR013783">
    <property type="entry name" value="Ig-like_fold"/>
</dbReference>
<comment type="subcellular location">
    <subcellularLocation>
        <location evidence="1">Cell envelope</location>
    </subcellularLocation>
</comment>
<dbReference type="PANTHER" id="PTHR42838">
    <property type="entry name" value="CYTOCHROME C OXIDASE SUBUNIT II"/>
    <property type="match status" value="1"/>
</dbReference>
<dbReference type="Gene3D" id="2.60.40.10">
    <property type="entry name" value="Immunoglobulins"/>
    <property type="match status" value="1"/>
</dbReference>
<feature type="transmembrane region" description="Helical" evidence="5">
    <location>
        <begin position="9"/>
        <end position="30"/>
    </location>
</feature>
<dbReference type="CDD" id="cd13913">
    <property type="entry name" value="ba3_CcO_II_C"/>
    <property type="match status" value="1"/>
</dbReference>
<keyword evidence="5" id="KW-1133">Transmembrane helix</keyword>
<evidence type="ECO:0000256" key="1">
    <source>
        <dbReference type="ARBA" id="ARBA00004196"/>
    </source>
</evidence>
<feature type="domain" description="Cytochrome oxidase subunit II copper A binding" evidence="6">
    <location>
        <begin position="65"/>
        <end position="167"/>
    </location>
</feature>
<evidence type="ECO:0000313" key="7">
    <source>
        <dbReference type="EMBL" id="QSX01050.1"/>
    </source>
</evidence>
<dbReference type="GO" id="GO:0004129">
    <property type="term" value="F:cytochrome-c oxidase activity"/>
    <property type="evidence" value="ECO:0007669"/>
    <property type="project" value="InterPro"/>
</dbReference>
<feature type="region of interest" description="Disordered" evidence="4">
    <location>
        <begin position="250"/>
        <end position="282"/>
    </location>
</feature>
<dbReference type="PROSITE" id="PS00078">
    <property type="entry name" value="COX2"/>
    <property type="match status" value="1"/>
</dbReference>
<dbReference type="Proteomes" id="UP000663203">
    <property type="component" value="Chromosome"/>
</dbReference>
<dbReference type="GeneID" id="63187416"/>
<evidence type="ECO:0000256" key="4">
    <source>
        <dbReference type="SAM" id="MobiDB-lite"/>
    </source>
</evidence>
<dbReference type="SUPFAM" id="SSF49503">
    <property type="entry name" value="Cupredoxins"/>
    <property type="match status" value="1"/>
</dbReference>
<dbReference type="GO" id="GO:0016020">
    <property type="term" value="C:membrane"/>
    <property type="evidence" value="ECO:0007669"/>
    <property type="project" value="InterPro"/>
</dbReference>
<dbReference type="EMBL" id="CP071462">
    <property type="protein sequence ID" value="QSX01050.1"/>
    <property type="molecule type" value="Genomic_DNA"/>
</dbReference>
<keyword evidence="2" id="KW-0479">Metal-binding</keyword>
<dbReference type="Pfam" id="PF13473">
    <property type="entry name" value="Cupredoxin_1"/>
    <property type="match status" value="1"/>
</dbReference>